<evidence type="ECO:0000256" key="1">
    <source>
        <dbReference type="SAM" id="Phobius"/>
    </source>
</evidence>
<reference evidence="2 3" key="1">
    <citation type="submission" date="2023-05" db="EMBL/GenBank/DDBJ databases">
        <title>Pseudoalteromonas ardens sp. nov., Pseudoalteromonas obscura sp. nov., and Pseudoalteromonas umbrosa sp. nov., isolated from the coral Montipora capitata.</title>
        <authorList>
            <person name="Thomas E.M."/>
            <person name="Smith E.M."/>
            <person name="Papke E."/>
            <person name="Shlafstein M.D."/>
            <person name="Oline D.K."/>
            <person name="Videau P."/>
            <person name="Saw J.H."/>
            <person name="Strangman W.K."/>
            <person name="Ushijima B."/>
        </authorList>
    </citation>
    <scope>NUCLEOTIDE SEQUENCE [LARGE SCALE GENOMIC DNA]</scope>
    <source>
        <strain evidence="2 3">P94</strain>
    </source>
</reference>
<comment type="caution">
    <text evidence="2">The sequence shown here is derived from an EMBL/GenBank/DDBJ whole genome shotgun (WGS) entry which is preliminary data.</text>
</comment>
<keyword evidence="1" id="KW-0812">Transmembrane</keyword>
<name>A0ABT7EHY2_9GAMM</name>
<protein>
    <submittedName>
        <fullName evidence="2">Uncharacterized protein</fullName>
    </submittedName>
</protein>
<organism evidence="2 3">
    <name type="scientific">Pseudoalteromonas obscura</name>
    <dbReference type="NCBI Taxonomy" id="3048491"/>
    <lineage>
        <taxon>Bacteria</taxon>
        <taxon>Pseudomonadati</taxon>
        <taxon>Pseudomonadota</taxon>
        <taxon>Gammaproteobacteria</taxon>
        <taxon>Alteromonadales</taxon>
        <taxon>Pseudoalteromonadaceae</taxon>
        <taxon>Pseudoalteromonas</taxon>
    </lineage>
</organism>
<dbReference type="RefSeq" id="WP_284136666.1">
    <property type="nucleotide sequence ID" value="NZ_JASJUT010000002.1"/>
</dbReference>
<dbReference type="EMBL" id="JASJUT010000002">
    <property type="protein sequence ID" value="MDK2594624.1"/>
    <property type="molecule type" value="Genomic_DNA"/>
</dbReference>
<dbReference type="Proteomes" id="UP001231915">
    <property type="component" value="Unassembled WGS sequence"/>
</dbReference>
<keyword evidence="3" id="KW-1185">Reference proteome</keyword>
<feature type="transmembrane region" description="Helical" evidence="1">
    <location>
        <begin position="28"/>
        <end position="47"/>
    </location>
</feature>
<sequence length="48" mass="5240">MFISCLIMAMTESKLFVGEQRLKVSIEYGIFASAGLIVSVVLGYGYFG</sequence>
<evidence type="ECO:0000313" key="3">
    <source>
        <dbReference type="Proteomes" id="UP001231915"/>
    </source>
</evidence>
<accession>A0ABT7EHY2</accession>
<proteinExistence type="predicted"/>
<keyword evidence="1" id="KW-0472">Membrane</keyword>
<evidence type="ECO:0000313" key="2">
    <source>
        <dbReference type="EMBL" id="MDK2594624.1"/>
    </source>
</evidence>
<gene>
    <name evidence="2" type="ORF">QNM18_06015</name>
</gene>
<keyword evidence="1" id="KW-1133">Transmembrane helix</keyword>